<evidence type="ECO:0000256" key="2">
    <source>
        <dbReference type="ARBA" id="ARBA00022908"/>
    </source>
</evidence>
<evidence type="ECO:0000259" key="7">
    <source>
        <dbReference type="PROSITE" id="PS51736"/>
    </source>
</evidence>
<accession>A0A915U5M7</accession>
<dbReference type="CDD" id="cd03768">
    <property type="entry name" value="SR_ResInv"/>
    <property type="match status" value="1"/>
</dbReference>
<name>A0A915U5M7_9BACT</name>
<dbReference type="PROSITE" id="PS51736">
    <property type="entry name" value="RECOMBINASES_3"/>
    <property type="match status" value="1"/>
</dbReference>
<dbReference type="RefSeq" id="WP_353740406.1">
    <property type="nucleotide sequence ID" value="NZ_AP024233.1"/>
</dbReference>
<evidence type="ECO:0000256" key="4">
    <source>
        <dbReference type="ARBA" id="ARBA00023172"/>
    </source>
</evidence>
<dbReference type="SUPFAM" id="SSF53041">
    <property type="entry name" value="Resolvase-like"/>
    <property type="match status" value="1"/>
</dbReference>
<dbReference type="InterPro" id="IPR006119">
    <property type="entry name" value="Resolv_N"/>
</dbReference>
<dbReference type="InterPro" id="IPR050639">
    <property type="entry name" value="SSR_resolvase"/>
</dbReference>
<gene>
    <name evidence="8" type="ORF">GF1_16680</name>
</gene>
<evidence type="ECO:0000313" key="8">
    <source>
        <dbReference type="EMBL" id="BCO09292.1"/>
    </source>
</evidence>
<dbReference type="EMBL" id="AP024233">
    <property type="protein sequence ID" value="BCO09292.1"/>
    <property type="molecule type" value="Genomic_DNA"/>
</dbReference>
<keyword evidence="2" id="KW-0229">DNA integration</keyword>
<dbReference type="PROSITE" id="PS00397">
    <property type="entry name" value="RECOMBINASES_1"/>
    <property type="match status" value="1"/>
</dbReference>
<evidence type="ECO:0000313" key="9">
    <source>
        <dbReference type="Proteomes" id="UP001063350"/>
    </source>
</evidence>
<dbReference type="AlphaFoldDB" id="A0A915U5M7"/>
<keyword evidence="9" id="KW-1185">Reference proteome</keyword>
<protein>
    <submittedName>
        <fullName evidence="8">Resolvase</fullName>
    </submittedName>
</protein>
<keyword evidence="3" id="KW-0238">DNA-binding</keyword>
<comment type="similarity">
    <text evidence="1">Belongs to the site-specific recombinase resolvase family.</text>
</comment>
<dbReference type="PANTHER" id="PTHR30461">
    <property type="entry name" value="DNA-INVERTASE FROM LAMBDOID PROPHAGE"/>
    <property type="match status" value="1"/>
</dbReference>
<sequence length="198" mass="22485">MIVNGQNVAYIRVSSTDQETARQLAGMTFDRVFEEKASGSSADRPQLQECMSYLRQGDVLHVHSIDRLARNLLDLQRIIEKLLAKGVGIRFHKEGLTFTGDDNPFQKLQLQIIGAVAEFERAIIRERQREGILAAKKRGKHLGRPRRLTIDQIREIRQRKDSAAALAREYEVSRQTIYDARRGVGAYAGIAEGRLDIR</sequence>
<reference evidence="8" key="1">
    <citation type="submission" date="2020-12" db="EMBL/GenBank/DDBJ databases">
        <title>Desulfobium dissulfuricans gen. nov., sp. nov., a novel mesophilic, sulfate-reducing bacterium isolated from a deep-sea hydrothermal vent.</title>
        <authorList>
            <person name="Hashimoto Y."/>
            <person name="Tame A."/>
            <person name="Sawayama S."/>
            <person name="Miyazaki J."/>
            <person name="Takai K."/>
            <person name="Nakagawa S."/>
        </authorList>
    </citation>
    <scope>NUCLEOTIDE SEQUENCE</scope>
    <source>
        <strain evidence="8">GF1</strain>
    </source>
</reference>
<dbReference type="SMART" id="SM00857">
    <property type="entry name" value="Resolvase"/>
    <property type="match status" value="1"/>
</dbReference>
<dbReference type="Gene3D" id="3.40.50.1390">
    <property type="entry name" value="Resolvase, N-terminal catalytic domain"/>
    <property type="match status" value="1"/>
</dbReference>
<feature type="active site" description="O-(5'-phospho-DNA)-serine intermediate" evidence="5 6">
    <location>
        <position position="14"/>
    </location>
</feature>
<dbReference type="KEGG" id="ddu:GF1_16680"/>
<dbReference type="Pfam" id="PF00239">
    <property type="entry name" value="Resolvase"/>
    <property type="match status" value="1"/>
</dbReference>
<dbReference type="GO" id="GO:0000150">
    <property type="term" value="F:DNA strand exchange activity"/>
    <property type="evidence" value="ECO:0007669"/>
    <property type="project" value="InterPro"/>
</dbReference>
<dbReference type="InterPro" id="IPR036162">
    <property type="entry name" value="Resolvase-like_N_sf"/>
</dbReference>
<dbReference type="GO" id="GO:0003677">
    <property type="term" value="F:DNA binding"/>
    <property type="evidence" value="ECO:0007669"/>
    <property type="project" value="UniProtKB-KW"/>
</dbReference>
<dbReference type="PANTHER" id="PTHR30461:SF26">
    <property type="entry name" value="RESOLVASE HOMOLOG YNEB"/>
    <property type="match status" value="1"/>
</dbReference>
<organism evidence="8 9">
    <name type="scientific">Desulfolithobacter dissulfuricans</name>
    <dbReference type="NCBI Taxonomy" id="2795293"/>
    <lineage>
        <taxon>Bacteria</taxon>
        <taxon>Pseudomonadati</taxon>
        <taxon>Thermodesulfobacteriota</taxon>
        <taxon>Desulfobulbia</taxon>
        <taxon>Desulfobulbales</taxon>
        <taxon>Desulfobulbaceae</taxon>
        <taxon>Desulfolithobacter</taxon>
    </lineage>
</organism>
<dbReference type="CDD" id="cd00569">
    <property type="entry name" value="HTH_Hin_like"/>
    <property type="match status" value="1"/>
</dbReference>
<dbReference type="Proteomes" id="UP001063350">
    <property type="component" value="Chromosome"/>
</dbReference>
<dbReference type="GO" id="GO:0015074">
    <property type="term" value="P:DNA integration"/>
    <property type="evidence" value="ECO:0007669"/>
    <property type="project" value="UniProtKB-KW"/>
</dbReference>
<feature type="domain" description="Resolvase/invertase-type recombinase catalytic" evidence="7">
    <location>
        <begin position="6"/>
        <end position="139"/>
    </location>
</feature>
<proteinExistence type="inferred from homology"/>
<keyword evidence="4" id="KW-0233">DNA recombination</keyword>
<evidence type="ECO:0000256" key="3">
    <source>
        <dbReference type="ARBA" id="ARBA00023125"/>
    </source>
</evidence>
<dbReference type="InterPro" id="IPR006118">
    <property type="entry name" value="Recombinase_CS"/>
</dbReference>
<evidence type="ECO:0000256" key="6">
    <source>
        <dbReference type="PROSITE-ProRule" id="PRU10137"/>
    </source>
</evidence>
<evidence type="ECO:0000256" key="5">
    <source>
        <dbReference type="PIRSR" id="PIRSR606118-50"/>
    </source>
</evidence>
<evidence type="ECO:0000256" key="1">
    <source>
        <dbReference type="ARBA" id="ARBA00009913"/>
    </source>
</evidence>